<evidence type="ECO:0000313" key="2">
    <source>
        <dbReference type="EMBL" id="ACV35388.1"/>
    </source>
</evidence>
<proteinExistence type="predicted"/>
<dbReference type="STRING" id="522306.CAP2UW1_2092"/>
<keyword evidence="1" id="KW-0175">Coiled coil</keyword>
<reference evidence="2" key="2">
    <citation type="submission" date="2009-09" db="EMBL/GenBank/DDBJ databases">
        <title>Complete sequence of chromosome of Candidatus Accumulibacter phosphatis clade IIA str. UW-1.</title>
        <authorList>
            <consortium name="US DOE Joint Genome Institute"/>
            <person name="Martin H.G."/>
            <person name="Ivanova N."/>
            <person name="Kunin V."/>
            <person name="Warnecke F."/>
            <person name="Barry K."/>
            <person name="He S."/>
            <person name="Salamov A."/>
            <person name="Szeto E."/>
            <person name="Dalin E."/>
            <person name="Pangilinan J.L."/>
            <person name="Lapidus A."/>
            <person name="Lowry S."/>
            <person name="Kyrpides N.C."/>
            <person name="McMahon K.D."/>
            <person name="Hugenholtz P."/>
        </authorList>
    </citation>
    <scope>NUCLEOTIDE SEQUENCE [LARGE SCALE GENOMIC DNA]</scope>
    <source>
        <strain evidence="2">UW-1</strain>
    </source>
</reference>
<name>C7RN21_ACCRE</name>
<dbReference type="KEGG" id="app:CAP2UW1_2092"/>
<dbReference type="EMBL" id="CP001715">
    <property type="protein sequence ID" value="ACV35388.1"/>
    <property type="molecule type" value="Genomic_DNA"/>
</dbReference>
<dbReference type="AlphaFoldDB" id="C7RN21"/>
<protein>
    <submittedName>
        <fullName evidence="2">Uncharacterized protein</fullName>
    </submittedName>
</protein>
<reference evidence="2" key="1">
    <citation type="submission" date="2009-08" db="EMBL/GenBank/DDBJ databases">
        <authorList>
            <consortium name="US DOE Joint Genome Institute"/>
            <person name="Lucas S."/>
            <person name="Copeland A."/>
            <person name="Lapidus A."/>
            <person name="Glavina del Rio T."/>
            <person name="Dalin E."/>
            <person name="Tice H."/>
            <person name="Bruce D."/>
            <person name="Barry K."/>
            <person name="Pitluck S."/>
            <person name="Lowry S."/>
            <person name="Larimer F."/>
            <person name="Land M."/>
            <person name="Hauser L."/>
            <person name="Kyrpides N."/>
            <person name="Ivanova N."/>
            <person name="McMahon K.D."/>
            <person name="Hugenholtz P."/>
        </authorList>
    </citation>
    <scope>NUCLEOTIDE SEQUENCE</scope>
    <source>
        <strain evidence="2">UW-1</strain>
    </source>
</reference>
<evidence type="ECO:0000256" key="1">
    <source>
        <dbReference type="SAM" id="Coils"/>
    </source>
</evidence>
<sequence>MTLLPVSQVVLRAAQPLPGAVDLPDFLTMIGKQAGMVVGVARMVGEIVQGRESAHSVRLLELEQRCEELQRRHQTAARSLLETSSGVEDVRGTIELLNRAAVRLFQAARGCQQLRAVPAEVSRRMLAVVQAAAESLQHGYGRLANGSPTAESDADDAIASRHVLGSYRVLALQELLAVECRDLSRPTGGVVGAPGARAGEATFWFAELYGYLNDVAQELAGAGTILKKWSQRLSGAACEWAARTDERQWALAHRCVAG</sequence>
<feature type="coiled-coil region" evidence="1">
    <location>
        <begin position="52"/>
        <end position="79"/>
    </location>
</feature>
<gene>
    <name evidence="2" type="ordered locus">CAP2UW1_2092</name>
</gene>
<organism evidence="2">
    <name type="scientific">Accumulibacter regalis</name>
    <dbReference type="NCBI Taxonomy" id="522306"/>
    <lineage>
        <taxon>Bacteria</taxon>
        <taxon>Pseudomonadati</taxon>
        <taxon>Pseudomonadota</taxon>
        <taxon>Betaproteobacteria</taxon>
        <taxon>Candidatus Accumulibacter</taxon>
    </lineage>
</organism>
<accession>C7RN21</accession>
<dbReference type="HOGENOM" id="CLU_1076141_0_0_4"/>